<comment type="caution">
    <text evidence="1">The sequence shown here is derived from an EMBL/GenBank/DDBJ whole genome shotgun (WGS) entry which is preliminary data.</text>
</comment>
<evidence type="ECO:0000313" key="1">
    <source>
        <dbReference type="EMBL" id="MFC6332638.1"/>
    </source>
</evidence>
<keyword evidence="2" id="KW-1185">Reference proteome</keyword>
<protein>
    <submittedName>
        <fullName evidence="1">Uncharacterized protein</fullName>
    </submittedName>
</protein>
<dbReference type="EMBL" id="JBHSTE010000002">
    <property type="protein sequence ID" value="MFC6332638.1"/>
    <property type="molecule type" value="Genomic_DNA"/>
</dbReference>
<name>A0ABW1V2D8_9BACL</name>
<proteinExistence type="predicted"/>
<organism evidence="1 2">
    <name type="scientific">Paenibacillus septentrionalis</name>
    <dbReference type="NCBI Taxonomy" id="429342"/>
    <lineage>
        <taxon>Bacteria</taxon>
        <taxon>Bacillati</taxon>
        <taxon>Bacillota</taxon>
        <taxon>Bacilli</taxon>
        <taxon>Bacillales</taxon>
        <taxon>Paenibacillaceae</taxon>
        <taxon>Paenibacillus</taxon>
    </lineage>
</organism>
<accession>A0ABW1V2D8</accession>
<gene>
    <name evidence="1" type="ORF">ACFP56_08370</name>
</gene>
<reference evidence="2" key="1">
    <citation type="journal article" date="2019" name="Int. J. Syst. Evol. Microbiol.">
        <title>The Global Catalogue of Microorganisms (GCM) 10K type strain sequencing project: providing services to taxonomists for standard genome sequencing and annotation.</title>
        <authorList>
            <consortium name="The Broad Institute Genomics Platform"/>
            <consortium name="The Broad Institute Genome Sequencing Center for Infectious Disease"/>
            <person name="Wu L."/>
            <person name="Ma J."/>
        </authorList>
    </citation>
    <scope>NUCLEOTIDE SEQUENCE [LARGE SCALE GENOMIC DNA]</scope>
    <source>
        <strain evidence="2">PCU 280</strain>
    </source>
</reference>
<evidence type="ECO:0000313" key="2">
    <source>
        <dbReference type="Proteomes" id="UP001596233"/>
    </source>
</evidence>
<sequence length="174" mass="19831">MNNSNNKQHGFRIYKDDRGSLPKTYERNVAGSSAGASNLGQDDRNMEVAFLKKLHAQTKIVGFLVYHSDIKGIRFFDPLKRKFIDIAPWQLNRFALSKLQLMGIRQIDLVRHEAGESKGTVVVEFLSKYEAAGYYRANRMVSSDLAEALSGITNYMQEDEYQALLKEVQHGNLR</sequence>
<dbReference type="Proteomes" id="UP001596233">
    <property type="component" value="Unassembled WGS sequence"/>
</dbReference>
<dbReference type="RefSeq" id="WP_379233208.1">
    <property type="nucleotide sequence ID" value="NZ_JBHSTE010000002.1"/>
</dbReference>